<evidence type="ECO:0000256" key="1">
    <source>
        <dbReference type="SAM" id="Coils"/>
    </source>
</evidence>
<comment type="caution">
    <text evidence="3">The sequence shown here is derived from an EMBL/GenBank/DDBJ whole genome shotgun (WGS) entry which is preliminary data.</text>
</comment>
<accession>A0A413BF68</accession>
<feature type="region of interest" description="Disordered" evidence="2">
    <location>
        <begin position="63"/>
        <end position="99"/>
    </location>
</feature>
<gene>
    <name evidence="4" type="ORF">DW967_12940</name>
    <name evidence="3" type="ORF">DWV78_09785</name>
</gene>
<feature type="coiled-coil region" evidence="1">
    <location>
        <begin position="1"/>
        <end position="63"/>
    </location>
</feature>
<evidence type="ECO:0000313" key="3">
    <source>
        <dbReference type="EMBL" id="RGW39326.1"/>
    </source>
</evidence>
<keyword evidence="1" id="KW-0175">Coiled coil</keyword>
<dbReference type="EMBL" id="QSAE01000029">
    <property type="protein sequence ID" value="RGW39326.1"/>
    <property type="molecule type" value="Genomic_DNA"/>
</dbReference>
<sequence>MVKLENLLGGMAEELDFLTKKIEQYERDLEQSKLEYEKPFAQEAELSEKIARLNELNVQLDLENGRAEDVDLAGQEKEEQSRVAEDSPYHTRPPGKEGR</sequence>
<name>A0A413BF68_9FIRM</name>
<evidence type="ECO:0000313" key="5">
    <source>
        <dbReference type="Proteomes" id="UP000283721"/>
    </source>
</evidence>
<reference evidence="5 6" key="1">
    <citation type="submission" date="2018-08" db="EMBL/GenBank/DDBJ databases">
        <title>A genome reference for cultivated species of the human gut microbiota.</title>
        <authorList>
            <person name="Zou Y."/>
            <person name="Xue W."/>
            <person name="Luo G."/>
        </authorList>
    </citation>
    <scope>NUCLEOTIDE SEQUENCE [LARGE SCALE GENOMIC DNA]</scope>
    <source>
        <strain evidence="3 6">AF12-8</strain>
        <strain evidence="4 5">AM47-6BH</strain>
    </source>
</reference>
<evidence type="ECO:0000313" key="4">
    <source>
        <dbReference type="EMBL" id="RGZ89756.1"/>
    </source>
</evidence>
<dbReference type="Proteomes" id="UP000286581">
    <property type="component" value="Unassembled WGS sequence"/>
</dbReference>
<protein>
    <submittedName>
        <fullName evidence="3">Uncharacterized protein</fullName>
    </submittedName>
</protein>
<dbReference type="Proteomes" id="UP000283721">
    <property type="component" value="Unassembled WGS sequence"/>
</dbReference>
<dbReference type="AlphaFoldDB" id="A0A413BF68"/>
<evidence type="ECO:0000256" key="2">
    <source>
        <dbReference type="SAM" id="MobiDB-lite"/>
    </source>
</evidence>
<dbReference type="EMBL" id="QSES01000027">
    <property type="protein sequence ID" value="RGZ89756.1"/>
    <property type="molecule type" value="Genomic_DNA"/>
</dbReference>
<proteinExistence type="predicted"/>
<evidence type="ECO:0000313" key="6">
    <source>
        <dbReference type="Proteomes" id="UP000286581"/>
    </source>
</evidence>
<organism evidence="3 6">
    <name type="scientific">Agathobacter rectalis</name>
    <dbReference type="NCBI Taxonomy" id="39491"/>
    <lineage>
        <taxon>Bacteria</taxon>
        <taxon>Bacillati</taxon>
        <taxon>Bacillota</taxon>
        <taxon>Clostridia</taxon>
        <taxon>Lachnospirales</taxon>
        <taxon>Lachnospiraceae</taxon>
        <taxon>Agathobacter</taxon>
    </lineage>
</organism>